<reference evidence="3 4" key="1">
    <citation type="submission" date="2016-10" db="EMBL/GenBank/DDBJ databases">
        <authorList>
            <person name="de Groot N.N."/>
        </authorList>
    </citation>
    <scope>NUCLEOTIDE SEQUENCE [LARGE SCALE GENOMIC DNA]</scope>
    <source>
        <strain evidence="3 4">WG14</strain>
    </source>
</reference>
<dbReference type="Pfam" id="PF20442">
    <property type="entry name" value="BrxL_N"/>
    <property type="match status" value="1"/>
</dbReference>
<protein>
    <submittedName>
        <fullName evidence="3">ATP-dependent Lon protease</fullName>
    </submittedName>
</protein>
<evidence type="ECO:0000313" key="4">
    <source>
        <dbReference type="Proteomes" id="UP000199322"/>
    </source>
</evidence>
<keyword evidence="4" id="KW-1185">Reference proteome</keyword>
<gene>
    <name evidence="3" type="ORF">SAMN04488588_1305</name>
</gene>
<dbReference type="Pfam" id="PF13337">
    <property type="entry name" value="BrxL_ATPase"/>
    <property type="match status" value="1"/>
</dbReference>
<keyword evidence="3" id="KW-0645">Protease</keyword>
<dbReference type="AlphaFoldDB" id="A0A1G6MLM1"/>
<dbReference type="InterPro" id="IPR027065">
    <property type="entry name" value="Lon_Prtase"/>
</dbReference>
<sequence length="677" mass="75763">MENFNLDEKLKQDFAGRIVRKDLTNSIKEGLNVPIYVLEYLLGSYCSTDDEQEIEEGVKRVKSILYDNFVRPDEAERIKSKIKENGIYKIIDKITAKLNFKKDRYEAEFSNLGIKGVTIGAEYVTKFEKLLGGGIWCIVDMEYFYEEAGDESPFIISSLKPIQLPNVDINEIKENRKNFTKDEWIDVLIRSTGMEPSNIEENVRWHLLERLVPLVENNYNLCELGPRSTGKSHVYKEISPNSILVSGGQTTVANLFFNMSTKKIGLVGLWDTVAFDEVAGIKFKDKDGIQIMKDYMNSGSFVRGSDEKQGTASMVFVGNVNQSIDSLVKTSHLFAPFPPEMSTDSAFFDRMHYYLPGWEMPKLSPKLITDNYGFIVDYLAEFFREMRKISYSDAFEKYYKLGSDLNQRDVTAVRKTISGLTKLIYPDGNFEKEDIEEILKYALVGRRRVKEQLKKIGGMEFYDVHFSYLDRETNQEEFVSVPEMGGGKLIPNGKLKPGDVYVVGSNNSGMKGVYKLENSVSTGNGKFTKTSVGNNSGAKESIDIAFRYFGSNHNSFSSSISVKNNNFLMQISDLQGYGLSGELAIGELVGLVSAALGKSVLESLAIMGNMTVSGTIPKIENFADAVSVAVDAGARKILIPASSVADYQTIPQDLIVKFTPIFYSDPIDAAFKAMGVE</sequence>
<name>A0A1G6MLM1_9BACT</name>
<dbReference type="Gene3D" id="3.30.230.10">
    <property type="match status" value="1"/>
</dbReference>
<dbReference type="InterPro" id="IPR046838">
    <property type="entry name" value="BrxL_N"/>
</dbReference>
<dbReference type="GO" id="GO:0005524">
    <property type="term" value="F:ATP binding"/>
    <property type="evidence" value="ECO:0007669"/>
    <property type="project" value="InterPro"/>
</dbReference>
<feature type="domain" description="BREX system Lon protease-like BrxL N-terminal" evidence="2">
    <location>
        <begin position="14"/>
        <end position="143"/>
    </location>
</feature>
<evidence type="ECO:0000259" key="2">
    <source>
        <dbReference type="Pfam" id="PF20442"/>
    </source>
</evidence>
<dbReference type="STRING" id="28234.SAMN04488588_1305"/>
<evidence type="ECO:0000259" key="1">
    <source>
        <dbReference type="Pfam" id="PF05362"/>
    </source>
</evidence>
<dbReference type="InterPro" id="IPR008269">
    <property type="entry name" value="Lon_proteolytic"/>
</dbReference>
<dbReference type="PANTHER" id="PTHR10046">
    <property type="entry name" value="ATP DEPENDENT LON PROTEASE FAMILY MEMBER"/>
    <property type="match status" value="1"/>
</dbReference>
<dbReference type="EMBL" id="FMYV01000005">
    <property type="protein sequence ID" value="SDC56518.1"/>
    <property type="molecule type" value="Genomic_DNA"/>
</dbReference>
<dbReference type="InterPro" id="IPR020568">
    <property type="entry name" value="Ribosomal_Su5_D2-typ_SF"/>
</dbReference>
<dbReference type="Pfam" id="PF05362">
    <property type="entry name" value="Lon_C"/>
    <property type="match status" value="1"/>
</dbReference>
<proteinExistence type="predicted"/>
<dbReference type="RefSeq" id="WP_091403833.1">
    <property type="nucleotide sequence ID" value="NZ_FMYV01000005.1"/>
</dbReference>
<dbReference type="SUPFAM" id="SSF54211">
    <property type="entry name" value="Ribosomal protein S5 domain 2-like"/>
    <property type="match status" value="1"/>
</dbReference>
<dbReference type="InterPro" id="IPR014721">
    <property type="entry name" value="Ribsml_uS5_D2-typ_fold_subgr"/>
</dbReference>
<feature type="domain" description="Lon proteolytic" evidence="1">
    <location>
        <begin position="514"/>
        <end position="659"/>
    </location>
</feature>
<dbReference type="GO" id="GO:0004176">
    <property type="term" value="F:ATP-dependent peptidase activity"/>
    <property type="evidence" value="ECO:0007669"/>
    <property type="project" value="InterPro"/>
</dbReference>
<keyword evidence="3" id="KW-0378">Hydrolase</keyword>
<organism evidence="3 4">
    <name type="scientific">Geotoga petraea</name>
    <dbReference type="NCBI Taxonomy" id="28234"/>
    <lineage>
        <taxon>Bacteria</taxon>
        <taxon>Thermotogati</taxon>
        <taxon>Thermotogota</taxon>
        <taxon>Thermotogae</taxon>
        <taxon>Petrotogales</taxon>
        <taxon>Petrotogaceae</taxon>
        <taxon>Geotoga</taxon>
    </lineage>
</organism>
<dbReference type="GO" id="GO:0030163">
    <property type="term" value="P:protein catabolic process"/>
    <property type="evidence" value="ECO:0007669"/>
    <property type="project" value="InterPro"/>
</dbReference>
<accession>A0A1G6MLM1</accession>
<dbReference type="NCBIfam" id="TIGR02653">
    <property type="entry name" value="Lon_rel_chp"/>
    <property type="match status" value="1"/>
</dbReference>
<evidence type="ECO:0000313" key="3">
    <source>
        <dbReference type="EMBL" id="SDC56518.1"/>
    </source>
</evidence>
<dbReference type="NCBIfam" id="TIGR02688">
    <property type="entry name" value="BREX system Lon protease-like protein BrxL"/>
    <property type="match status" value="1"/>
</dbReference>
<dbReference type="GO" id="GO:0004252">
    <property type="term" value="F:serine-type endopeptidase activity"/>
    <property type="evidence" value="ECO:0007669"/>
    <property type="project" value="InterPro"/>
</dbReference>
<dbReference type="GO" id="GO:0006508">
    <property type="term" value="P:proteolysis"/>
    <property type="evidence" value="ECO:0007669"/>
    <property type="project" value="UniProtKB-KW"/>
</dbReference>
<dbReference type="Proteomes" id="UP000199322">
    <property type="component" value="Unassembled WGS sequence"/>
</dbReference>
<dbReference type="InterPro" id="IPR014061">
    <property type="entry name" value="BrxL-like"/>
</dbReference>
<dbReference type="InterPro" id="IPR013473">
    <property type="entry name" value="BrxL"/>
</dbReference>